<keyword evidence="6" id="KW-0472">Membrane</keyword>
<dbReference type="InterPro" id="IPR036771">
    <property type="entry name" value="ATPsynth_dsu/esu_N"/>
</dbReference>
<evidence type="ECO:0000256" key="6">
    <source>
        <dbReference type="ARBA" id="ARBA00023136"/>
    </source>
</evidence>
<dbReference type="PANTHER" id="PTHR13822">
    <property type="entry name" value="ATP SYNTHASE DELTA/EPSILON CHAIN"/>
    <property type="match status" value="1"/>
</dbReference>
<dbReference type="OrthoDB" id="5294255at2"/>
<organism evidence="11 12">
    <name type="scientific">Marinoscillum furvescens DSM 4134</name>
    <dbReference type="NCBI Taxonomy" id="1122208"/>
    <lineage>
        <taxon>Bacteria</taxon>
        <taxon>Pseudomonadati</taxon>
        <taxon>Bacteroidota</taxon>
        <taxon>Cytophagia</taxon>
        <taxon>Cytophagales</taxon>
        <taxon>Reichenbachiellaceae</taxon>
        <taxon>Marinoscillum</taxon>
    </lineage>
</organism>
<evidence type="ECO:0000256" key="1">
    <source>
        <dbReference type="ARBA" id="ARBA00003543"/>
    </source>
</evidence>
<evidence type="ECO:0000259" key="10">
    <source>
        <dbReference type="Pfam" id="PF02823"/>
    </source>
</evidence>
<comment type="similarity">
    <text evidence="3 9">Belongs to the ATPase epsilon chain family.</text>
</comment>
<dbReference type="GO" id="GO:0045259">
    <property type="term" value="C:proton-transporting ATP synthase complex"/>
    <property type="evidence" value="ECO:0007669"/>
    <property type="project" value="UniProtKB-KW"/>
</dbReference>
<comment type="subunit">
    <text evidence="9">F-type ATPases have 2 components, CF(1) - the catalytic core - and CF(0) - the membrane proton channel. CF(1) has five subunits: alpha(3), beta(3), gamma(1), delta(1), epsilon(1). CF(0) has three main subunits: a, b and c.</text>
</comment>
<dbReference type="Gene3D" id="2.60.15.10">
    <property type="entry name" value="F0F1 ATP synthase delta/epsilon subunit, N-terminal"/>
    <property type="match status" value="1"/>
</dbReference>
<dbReference type="InterPro" id="IPR020546">
    <property type="entry name" value="ATP_synth_F1_dsu/esu_N"/>
</dbReference>
<keyword evidence="7 9" id="KW-0139">CF(1)</keyword>
<evidence type="ECO:0000313" key="11">
    <source>
        <dbReference type="EMBL" id="REE05966.1"/>
    </source>
</evidence>
<feature type="domain" description="ATP synthase F1 complex delta/epsilon subunit N-terminal" evidence="10">
    <location>
        <begin position="1"/>
        <end position="82"/>
    </location>
</feature>
<evidence type="ECO:0000256" key="5">
    <source>
        <dbReference type="ARBA" id="ARBA00023065"/>
    </source>
</evidence>
<dbReference type="InterPro" id="IPR001469">
    <property type="entry name" value="ATP_synth_F1_dsu/esu"/>
</dbReference>
<evidence type="ECO:0000256" key="7">
    <source>
        <dbReference type="ARBA" id="ARBA00023196"/>
    </source>
</evidence>
<gene>
    <name evidence="11" type="ORF">C7460_101485</name>
</gene>
<dbReference type="EMBL" id="QREG01000001">
    <property type="protein sequence ID" value="REE05966.1"/>
    <property type="molecule type" value="Genomic_DNA"/>
</dbReference>
<name>A0A3D9LJZ6_MARFU</name>
<comment type="function">
    <text evidence="1">Produces ATP from ADP in the presence of a proton gradient across the membrane.</text>
</comment>
<comment type="subcellular location">
    <subcellularLocation>
        <location evidence="2">Endomembrane system</location>
        <topology evidence="2">Peripheral membrane protein</topology>
    </subcellularLocation>
</comment>
<dbReference type="RefSeq" id="WP_115866455.1">
    <property type="nucleotide sequence ID" value="NZ_QREG01000001.1"/>
</dbReference>
<evidence type="ECO:0000256" key="4">
    <source>
        <dbReference type="ARBA" id="ARBA00022448"/>
    </source>
</evidence>
<keyword evidence="5 9" id="KW-0406">Ion transport</keyword>
<sequence>MFLEIVTPDEKVYEGEVESATFPGSDGSFQVLSNHASMISTLGTGDIKFVREVNKKPEETHIQVSGGVVEVLNNKVTVLAEKVINE</sequence>
<accession>A0A3D9LJZ6</accession>
<evidence type="ECO:0000256" key="2">
    <source>
        <dbReference type="ARBA" id="ARBA00004184"/>
    </source>
</evidence>
<evidence type="ECO:0000313" key="12">
    <source>
        <dbReference type="Proteomes" id="UP000256779"/>
    </source>
</evidence>
<evidence type="ECO:0000256" key="8">
    <source>
        <dbReference type="ARBA" id="ARBA00023310"/>
    </source>
</evidence>
<dbReference type="Proteomes" id="UP000256779">
    <property type="component" value="Unassembled WGS sequence"/>
</dbReference>
<dbReference type="NCBIfam" id="TIGR01216">
    <property type="entry name" value="ATP_synt_epsi"/>
    <property type="match status" value="1"/>
</dbReference>
<dbReference type="GO" id="GO:0046933">
    <property type="term" value="F:proton-transporting ATP synthase activity, rotational mechanism"/>
    <property type="evidence" value="ECO:0007669"/>
    <property type="project" value="InterPro"/>
</dbReference>
<dbReference type="SUPFAM" id="SSF51344">
    <property type="entry name" value="Epsilon subunit of F1F0-ATP synthase N-terminal domain"/>
    <property type="match status" value="1"/>
</dbReference>
<evidence type="ECO:0000256" key="9">
    <source>
        <dbReference type="RuleBase" id="RU003656"/>
    </source>
</evidence>
<dbReference type="AlphaFoldDB" id="A0A3D9LJZ6"/>
<protein>
    <submittedName>
        <fullName evidence="11">ATP synthase F1 subcomplex epsilon subunit</fullName>
    </submittedName>
</protein>
<dbReference type="PANTHER" id="PTHR13822:SF10">
    <property type="entry name" value="ATP SYNTHASE EPSILON CHAIN, CHLOROPLASTIC"/>
    <property type="match status" value="1"/>
</dbReference>
<keyword evidence="12" id="KW-1185">Reference proteome</keyword>
<evidence type="ECO:0000256" key="3">
    <source>
        <dbReference type="ARBA" id="ARBA00005712"/>
    </source>
</evidence>
<dbReference type="GO" id="GO:0012505">
    <property type="term" value="C:endomembrane system"/>
    <property type="evidence" value="ECO:0007669"/>
    <property type="project" value="UniProtKB-SubCell"/>
</dbReference>
<proteinExistence type="inferred from homology"/>
<keyword evidence="4 9" id="KW-0813">Transport</keyword>
<dbReference type="CDD" id="cd12152">
    <property type="entry name" value="F1-ATPase_delta"/>
    <property type="match status" value="1"/>
</dbReference>
<dbReference type="Pfam" id="PF02823">
    <property type="entry name" value="ATP-synt_DE_N"/>
    <property type="match status" value="1"/>
</dbReference>
<comment type="caution">
    <text evidence="11">The sequence shown here is derived from an EMBL/GenBank/DDBJ whole genome shotgun (WGS) entry which is preliminary data.</text>
</comment>
<reference evidence="11 12" key="1">
    <citation type="submission" date="2018-07" db="EMBL/GenBank/DDBJ databases">
        <title>Genomic Encyclopedia of Type Strains, Phase IV (KMG-IV): sequencing the most valuable type-strain genomes for metagenomic binning, comparative biology and taxonomic classification.</title>
        <authorList>
            <person name="Goeker M."/>
        </authorList>
    </citation>
    <scope>NUCLEOTIDE SEQUENCE [LARGE SCALE GENOMIC DNA]</scope>
    <source>
        <strain evidence="11 12">DSM 4134</strain>
    </source>
</reference>
<keyword evidence="8 9" id="KW-0066">ATP synthesis</keyword>